<evidence type="ECO:0000256" key="2">
    <source>
        <dbReference type="ARBA" id="ARBA00023002"/>
    </source>
</evidence>
<evidence type="ECO:0000313" key="4">
    <source>
        <dbReference type="Proteomes" id="UP000247476"/>
    </source>
</evidence>
<dbReference type="FunFam" id="3.40.50.720:FF:000084">
    <property type="entry name" value="Short-chain dehydrogenase reductase"/>
    <property type="match status" value="1"/>
</dbReference>
<dbReference type="InterPro" id="IPR050259">
    <property type="entry name" value="SDR"/>
</dbReference>
<dbReference type="PANTHER" id="PTHR42879">
    <property type="entry name" value="3-OXOACYL-(ACYL-CARRIER-PROTEIN) REDUCTASE"/>
    <property type="match status" value="1"/>
</dbReference>
<dbReference type="Gene3D" id="3.40.50.720">
    <property type="entry name" value="NAD(P)-binding Rossmann-like Domain"/>
    <property type="match status" value="1"/>
</dbReference>
<evidence type="ECO:0000256" key="1">
    <source>
        <dbReference type="ARBA" id="ARBA00006484"/>
    </source>
</evidence>
<dbReference type="SUPFAM" id="SSF51735">
    <property type="entry name" value="NAD(P)-binding Rossmann-fold domains"/>
    <property type="match status" value="1"/>
</dbReference>
<proteinExistence type="inferred from homology"/>
<keyword evidence="4" id="KW-1185">Reference proteome</keyword>
<name>A0A2V5KW90_9BACL</name>
<comment type="caution">
    <text evidence="3">The sequence shown here is derived from an EMBL/GenBank/DDBJ whole genome shotgun (WGS) entry which is preliminary data.</text>
</comment>
<dbReference type="PANTHER" id="PTHR42879:SF2">
    <property type="entry name" value="3-OXOACYL-[ACYL-CARRIER-PROTEIN] REDUCTASE FABG"/>
    <property type="match status" value="1"/>
</dbReference>
<accession>A0A2V5KW90</accession>
<reference evidence="3 4" key="1">
    <citation type="submission" date="2018-05" db="EMBL/GenBank/DDBJ databases">
        <title>Paenibacillus flagellatus sp. nov., isolated from selenium mineral soil.</title>
        <authorList>
            <person name="Dai X."/>
        </authorList>
    </citation>
    <scope>NUCLEOTIDE SEQUENCE [LARGE SCALE GENOMIC DNA]</scope>
    <source>
        <strain evidence="3 4">DXL2</strain>
    </source>
</reference>
<dbReference type="Pfam" id="PF13561">
    <property type="entry name" value="adh_short_C2"/>
    <property type="match status" value="1"/>
</dbReference>
<dbReference type="RefSeq" id="WP_110840920.1">
    <property type="nucleotide sequence ID" value="NZ_QJVJ01000006.1"/>
</dbReference>
<comment type="similarity">
    <text evidence="1">Belongs to the short-chain dehydrogenases/reductases (SDR) family.</text>
</comment>
<dbReference type="EMBL" id="QJVJ01000006">
    <property type="protein sequence ID" value="PYI53936.1"/>
    <property type="molecule type" value="Genomic_DNA"/>
</dbReference>
<sequence length="264" mass="28577">MLQGKIALVTGSAKGLGKTTALALADLGCDVAVSYVNSGTEALELARLIESKGVRAMAVRADVAVRDDNVRLVRSVAEAWGAVDILINNAGPFVRERRTFDAYGLDEIDYLMRGNLLGVMELDRLALPYMREKRWGRIVHFGFGRAAEARGWPHRSVYAAAKVGLVSFTKTLAAEQAEHGVTVNMVCPGDIRGSFKEKRIDDVRHLTDEEFPGIRPGTGEDVARVIAFLCMPQSDFLTGNVIDISGGFDPIRTIADANASGRNA</sequence>
<evidence type="ECO:0000313" key="3">
    <source>
        <dbReference type="EMBL" id="PYI53936.1"/>
    </source>
</evidence>
<dbReference type="InterPro" id="IPR002347">
    <property type="entry name" value="SDR_fam"/>
</dbReference>
<keyword evidence="2" id="KW-0560">Oxidoreductase</keyword>
<dbReference type="GO" id="GO:0008206">
    <property type="term" value="P:bile acid metabolic process"/>
    <property type="evidence" value="ECO:0007669"/>
    <property type="project" value="UniProtKB-ARBA"/>
</dbReference>
<gene>
    <name evidence="3" type="primary">fabG</name>
    <name evidence="3" type="ORF">DLM86_15390</name>
</gene>
<dbReference type="InterPro" id="IPR036291">
    <property type="entry name" value="NAD(P)-bd_dom_sf"/>
</dbReference>
<dbReference type="CDD" id="cd05233">
    <property type="entry name" value="SDR_c"/>
    <property type="match status" value="1"/>
</dbReference>
<dbReference type="PRINTS" id="PR00081">
    <property type="entry name" value="GDHRDH"/>
</dbReference>
<dbReference type="OrthoDB" id="9803333at2"/>
<dbReference type="Proteomes" id="UP000247476">
    <property type="component" value="Unassembled WGS sequence"/>
</dbReference>
<dbReference type="PRINTS" id="PR00080">
    <property type="entry name" value="SDRFAMILY"/>
</dbReference>
<dbReference type="AlphaFoldDB" id="A0A2V5KW90"/>
<dbReference type="GO" id="GO:0016491">
    <property type="term" value="F:oxidoreductase activity"/>
    <property type="evidence" value="ECO:0007669"/>
    <property type="project" value="UniProtKB-KW"/>
</dbReference>
<protein>
    <submittedName>
        <fullName evidence="3">3-oxoacyl-ACP reductase</fullName>
    </submittedName>
</protein>
<organism evidence="3 4">
    <name type="scientific">Paenibacillus flagellatus</name>
    <dbReference type="NCBI Taxonomy" id="2211139"/>
    <lineage>
        <taxon>Bacteria</taxon>
        <taxon>Bacillati</taxon>
        <taxon>Bacillota</taxon>
        <taxon>Bacilli</taxon>
        <taxon>Bacillales</taxon>
        <taxon>Paenibacillaceae</taxon>
        <taxon>Paenibacillus</taxon>
    </lineage>
</organism>